<evidence type="ECO:0000313" key="3">
    <source>
        <dbReference type="EMBL" id="GAA4463065.1"/>
    </source>
</evidence>
<proteinExistence type="predicted"/>
<evidence type="ECO:0000256" key="1">
    <source>
        <dbReference type="SAM" id="MobiDB-lite"/>
    </source>
</evidence>
<dbReference type="RefSeq" id="WP_345246465.1">
    <property type="nucleotide sequence ID" value="NZ_BAABHD010000072.1"/>
</dbReference>
<keyword evidence="2" id="KW-1133">Transmembrane helix</keyword>
<protein>
    <submittedName>
        <fullName evidence="3">Uncharacterized protein</fullName>
    </submittedName>
</protein>
<keyword evidence="4" id="KW-1185">Reference proteome</keyword>
<feature type="region of interest" description="Disordered" evidence="1">
    <location>
        <begin position="109"/>
        <end position="132"/>
    </location>
</feature>
<reference evidence="4" key="1">
    <citation type="journal article" date="2019" name="Int. J. Syst. Evol. Microbiol.">
        <title>The Global Catalogue of Microorganisms (GCM) 10K type strain sequencing project: providing services to taxonomists for standard genome sequencing and annotation.</title>
        <authorList>
            <consortium name="The Broad Institute Genomics Platform"/>
            <consortium name="The Broad Institute Genome Sequencing Center for Infectious Disease"/>
            <person name="Wu L."/>
            <person name="Ma J."/>
        </authorList>
    </citation>
    <scope>NUCLEOTIDE SEQUENCE [LARGE SCALE GENOMIC DNA]</scope>
    <source>
        <strain evidence="4">JCM 17927</strain>
    </source>
</reference>
<dbReference type="EMBL" id="BAABHD010000072">
    <property type="protein sequence ID" value="GAA4463065.1"/>
    <property type="molecule type" value="Genomic_DNA"/>
</dbReference>
<evidence type="ECO:0000313" key="4">
    <source>
        <dbReference type="Proteomes" id="UP001501175"/>
    </source>
</evidence>
<dbReference type="Proteomes" id="UP001501175">
    <property type="component" value="Unassembled WGS sequence"/>
</dbReference>
<comment type="caution">
    <text evidence="3">The sequence shown here is derived from an EMBL/GenBank/DDBJ whole genome shotgun (WGS) entry which is preliminary data.</text>
</comment>
<gene>
    <name evidence="3" type="ORF">GCM10023189_40660</name>
</gene>
<sequence length="132" mass="15503">MKTIERFALRPAEKPPHAWALRMQYRWYLHCKWTIGRFAIARVRKWERQPISTRKQQLGIALCLLLMLWALSLAFSHQWNLVQAGQVHHLDHTRSTALTHNRPIRTVRSNNTHQVEKGDKNNHGAQPGKTKD</sequence>
<keyword evidence="2" id="KW-0812">Transmembrane</keyword>
<name>A0ABP8N8A6_9BACT</name>
<keyword evidence="2" id="KW-0472">Membrane</keyword>
<organism evidence="3 4">
    <name type="scientific">Nibrella saemangeumensis</name>
    <dbReference type="NCBI Taxonomy" id="1084526"/>
    <lineage>
        <taxon>Bacteria</taxon>
        <taxon>Pseudomonadati</taxon>
        <taxon>Bacteroidota</taxon>
        <taxon>Cytophagia</taxon>
        <taxon>Cytophagales</taxon>
        <taxon>Spirosomataceae</taxon>
        <taxon>Nibrella</taxon>
    </lineage>
</organism>
<evidence type="ECO:0000256" key="2">
    <source>
        <dbReference type="SAM" id="Phobius"/>
    </source>
</evidence>
<feature type="transmembrane region" description="Helical" evidence="2">
    <location>
        <begin position="58"/>
        <end position="79"/>
    </location>
</feature>
<accession>A0ABP8N8A6</accession>